<reference evidence="3" key="1">
    <citation type="submission" date="2022-11" db="EMBL/GenBank/DDBJ databases">
        <authorList>
            <person name="Petersen C."/>
        </authorList>
    </citation>
    <scope>NUCLEOTIDE SEQUENCE</scope>
    <source>
        <strain evidence="3">IBT 29864</strain>
    </source>
</reference>
<feature type="compositionally biased region" description="Low complexity" evidence="1">
    <location>
        <begin position="53"/>
        <end position="63"/>
    </location>
</feature>
<dbReference type="GO" id="GO:0016887">
    <property type="term" value="F:ATP hydrolysis activity"/>
    <property type="evidence" value="ECO:0007669"/>
    <property type="project" value="InterPro"/>
</dbReference>
<protein>
    <recommendedName>
        <fullName evidence="2">AAA+ ATPase domain-containing protein</fullName>
    </recommendedName>
</protein>
<dbReference type="OrthoDB" id="10042665at2759"/>
<name>A0A9W9VD93_9EURO</name>
<dbReference type="GO" id="GO:0005524">
    <property type="term" value="F:ATP binding"/>
    <property type="evidence" value="ECO:0007669"/>
    <property type="project" value="InterPro"/>
</dbReference>
<dbReference type="Gene3D" id="3.40.50.300">
    <property type="entry name" value="P-loop containing nucleotide triphosphate hydrolases"/>
    <property type="match status" value="1"/>
</dbReference>
<dbReference type="PANTHER" id="PTHR46411">
    <property type="entry name" value="FAMILY ATPASE, PUTATIVE-RELATED"/>
    <property type="match status" value="1"/>
</dbReference>
<evidence type="ECO:0000313" key="4">
    <source>
        <dbReference type="Proteomes" id="UP001147782"/>
    </source>
</evidence>
<dbReference type="Pfam" id="PF00004">
    <property type="entry name" value="AAA"/>
    <property type="match status" value="1"/>
</dbReference>
<organism evidence="3 4">
    <name type="scientific">Penicillium cataractarum</name>
    <dbReference type="NCBI Taxonomy" id="2100454"/>
    <lineage>
        <taxon>Eukaryota</taxon>
        <taxon>Fungi</taxon>
        <taxon>Dikarya</taxon>
        <taxon>Ascomycota</taxon>
        <taxon>Pezizomycotina</taxon>
        <taxon>Eurotiomycetes</taxon>
        <taxon>Eurotiomycetidae</taxon>
        <taxon>Eurotiales</taxon>
        <taxon>Aspergillaceae</taxon>
        <taxon>Penicillium</taxon>
    </lineage>
</organism>
<dbReference type="RefSeq" id="XP_056556706.1">
    <property type="nucleotide sequence ID" value="XM_056698181.1"/>
</dbReference>
<feature type="region of interest" description="Disordered" evidence="1">
    <location>
        <begin position="335"/>
        <end position="361"/>
    </location>
</feature>
<dbReference type="PANTHER" id="PTHR46411:SF2">
    <property type="entry name" value="AAA+ ATPASE DOMAIN-CONTAINING PROTEIN"/>
    <property type="match status" value="1"/>
</dbReference>
<proteinExistence type="predicted"/>
<keyword evidence="4" id="KW-1185">Reference proteome</keyword>
<evidence type="ECO:0000259" key="2">
    <source>
        <dbReference type="SMART" id="SM00382"/>
    </source>
</evidence>
<feature type="domain" description="AAA+ ATPase" evidence="2">
    <location>
        <begin position="732"/>
        <end position="846"/>
    </location>
</feature>
<dbReference type="InterPro" id="IPR054289">
    <property type="entry name" value="DUF7025"/>
</dbReference>
<dbReference type="GeneID" id="81437360"/>
<comment type="caution">
    <text evidence="3">The sequence shown here is derived from an EMBL/GenBank/DDBJ whole genome shotgun (WGS) entry which is preliminary data.</text>
</comment>
<dbReference type="SMART" id="SM00382">
    <property type="entry name" value="AAA"/>
    <property type="match status" value="1"/>
</dbReference>
<dbReference type="SUPFAM" id="SSF52540">
    <property type="entry name" value="P-loop containing nucleoside triphosphate hydrolases"/>
    <property type="match status" value="1"/>
</dbReference>
<dbReference type="AlphaFoldDB" id="A0A9W9VD93"/>
<accession>A0A9W9VD93</accession>
<feature type="region of interest" description="Disordered" evidence="1">
    <location>
        <begin position="1"/>
        <end position="81"/>
    </location>
</feature>
<dbReference type="InterPro" id="IPR003593">
    <property type="entry name" value="AAA+_ATPase"/>
</dbReference>
<dbReference type="InterPro" id="IPR003959">
    <property type="entry name" value="ATPase_AAA_core"/>
</dbReference>
<reference evidence="3" key="2">
    <citation type="journal article" date="2023" name="IMA Fungus">
        <title>Comparative genomic study of the Penicillium genus elucidates a diverse pangenome and 15 lateral gene transfer events.</title>
        <authorList>
            <person name="Petersen C."/>
            <person name="Sorensen T."/>
            <person name="Nielsen M.R."/>
            <person name="Sondergaard T.E."/>
            <person name="Sorensen J.L."/>
            <person name="Fitzpatrick D.A."/>
            <person name="Frisvad J.C."/>
            <person name="Nielsen K.L."/>
        </authorList>
    </citation>
    <scope>NUCLEOTIDE SEQUENCE</scope>
    <source>
        <strain evidence="3">IBT 29864</strain>
    </source>
</reference>
<feature type="compositionally biased region" description="Acidic residues" evidence="1">
    <location>
        <begin position="1020"/>
        <end position="1029"/>
    </location>
</feature>
<evidence type="ECO:0000256" key="1">
    <source>
        <dbReference type="SAM" id="MobiDB-lite"/>
    </source>
</evidence>
<dbReference type="EMBL" id="JAPZBS010000004">
    <property type="protein sequence ID" value="KAJ5377843.1"/>
    <property type="molecule type" value="Genomic_DNA"/>
</dbReference>
<feature type="compositionally biased region" description="Basic and acidic residues" evidence="1">
    <location>
        <begin position="1055"/>
        <end position="1087"/>
    </location>
</feature>
<dbReference type="InterPro" id="IPR027417">
    <property type="entry name" value="P-loop_NTPase"/>
</dbReference>
<feature type="region of interest" description="Disordered" evidence="1">
    <location>
        <begin position="959"/>
        <end position="1087"/>
    </location>
</feature>
<feature type="region of interest" description="Disordered" evidence="1">
    <location>
        <begin position="256"/>
        <end position="275"/>
    </location>
</feature>
<sequence>MTLPPQVETVSPDEGVAQPTLHIAPQSIADPQKSSVTPEEDTVPDGLASAKAPSQPDDGSPSDPKLEAPPGAAEPGDLSEALSKETYDEVEKIYDYLLNYINGDVLEANENHRCIGTGSFVMRAHEKRLPLKSRIRHNETFSFMFQEYFRLVNDRLSALESKASMDEKDVDEDKTKNSLTMTIPRERRVTWVDFKRKDEKKRSADVHALDVLIGDAIIPHKIWARFHSSETLHLRDIRRAWFLQDFIRVGDEENTTDTAVPVHPPQSTEGEYPALPDRIRINGGPLLKLLEKVLEVELHKENSPLVLLRPFKLLVQYEQDIRSVHTQLRKKFEPTAVAEQAMTSSPDENPESSQNSDQTGISLDADEVKLLEEYGSEQAYKELCCLIEFMDRDLRPLGALRSGFVEKVYYSELWHIFTPGEVVITRQEPVHAYRVLYVTGGRPYLCPPTPKENQNEEVGYQVPPKESDFVVLCYQVHYDGEKFGPVTQNFTVTSYNGRRSVRDLPIYPLRLAEDPSIKEKLLSNGRKYLRVSKGTHLQYRGPNLHEGEEIDSQVVIDFKTAIWDSRDKDQDWKYKTEFGVSPPNSASRPEVVMVSAGGCQIPDCCENDRVFNDLDLDHRRMEEFVAKNALLTTNTRNLDDDPDKVPEEDIIILPSKIFAFVLKDRKWAVIDINHVEFADTTDQPRDRGWNSLVLPHSHKKMVYSLVQAHFRHRSEETQERYSHSDLIRGKGKGLIILLHGAPGVGKTSTAECVAELCDLPLYPITCGDLGITASEVESRLKYIFTQAQKWKCVLLLDEASSSFLQIFLRVLEYYQGILFLTTNRVGKIDEAFRSRVHISLYYPPLDKRTTLKIFAENMKLAEMRGKDAIVVKKDDISRFANNHYKENDPQHRWNGRQIRNAFHIAVAMAEDHAAEKNRKAAEEGKPKEHTPVLKASYFRLVEEASTRFDDYLHEVHGMGKQDLAKQNSTRRDDWNRDRRDRKSRPKGGNRRRQVESSESSVTDSSEADTYQYSSTASSEESSENSEEEYAVQVQSSYSSDEELSMREKQRRLDRKKGSSNKERKSGSGEARKDGTRTSRKGRDSRRS</sequence>
<evidence type="ECO:0000313" key="3">
    <source>
        <dbReference type="EMBL" id="KAJ5377843.1"/>
    </source>
</evidence>
<dbReference type="CDD" id="cd19481">
    <property type="entry name" value="RecA-like_protease"/>
    <property type="match status" value="1"/>
</dbReference>
<feature type="compositionally biased region" description="Low complexity" evidence="1">
    <location>
        <begin position="996"/>
        <end position="1019"/>
    </location>
</feature>
<dbReference type="Proteomes" id="UP001147782">
    <property type="component" value="Unassembled WGS sequence"/>
</dbReference>
<gene>
    <name evidence="3" type="ORF">N7496_005252</name>
</gene>
<dbReference type="InterPro" id="IPR056599">
    <property type="entry name" value="AAA_lid_fung"/>
</dbReference>
<feature type="compositionally biased region" description="Basic residues" evidence="1">
    <location>
        <begin position="981"/>
        <end position="991"/>
    </location>
</feature>
<feature type="compositionally biased region" description="Polar residues" evidence="1">
    <location>
        <begin position="341"/>
        <end position="361"/>
    </location>
</feature>
<dbReference type="Pfam" id="PF22942">
    <property type="entry name" value="DUF7025"/>
    <property type="match status" value="1"/>
</dbReference>
<dbReference type="Pfam" id="PF23232">
    <property type="entry name" value="AAA_lid_13"/>
    <property type="match status" value="1"/>
</dbReference>
<feature type="compositionally biased region" description="Basic and acidic residues" evidence="1">
    <location>
        <begin position="959"/>
        <end position="980"/>
    </location>
</feature>